<protein>
    <recommendedName>
        <fullName evidence="4">DUF2325 domain-containing protein</fullName>
    </recommendedName>
</protein>
<feature type="compositionally biased region" description="Low complexity" evidence="1">
    <location>
        <begin position="92"/>
        <end position="102"/>
    </location>
</feature>
<dbReference type="Proteomes" id="UP000488295">
    <property type="component" value="Unassembled WGS sequence"/>
</dbReference>
<reference evidence="2 3" key="1">
    <citation type="submission" date="2019-11" db="EMBL/GenBank/DDBJ databases">
        <title>Gastrointestinal microbiota of Peromyscus leucopus.</title>
        <authorList>
            <person name="Milovic A."/>
            <person name="Bassam K."/>
            <person name="Barbour A.G."/>
        </authorList>
    </citation>
    <scope>NUCLEOTIDE SEQUENCE [LARGE SCALE GENOMIC DNA]</scope>
    <source>
        <strain evidence="2 3">LL8</strain>
    </source>
</reference>
<dbReference type="RefSeq" id="WP_155692764.1">
    <property type="nucleotide sequence ID" value="NZ_WKKC01000021.1"/>
</dbReference>
<gene>
    <name evidence="2" type="ORF">GJU95_07390</name>
</gene>
<feature type="region of interest" description="Disordered" evidence="1">
    <location>
        <begin position="53"/>
        <end position="104"/>
    </location>
</feature>
<evidence type="ECO:0000313" key="3">
    <source>
        <dbReference type="Proteomes" id="UP000488295"/>
    </source>
</evidence>
<accession>A0A9X5ALT3</accession>
<dbReference type="EMBL" id="WKKC01000021">
    <property type="protein sequence ID" value="MTE03590.1"/>
    <property type="molecule type" value="Genomic_DNA"/>
</dbReference>
<comment type="caution">
    <text evidence="2">The sequence shown here is derived from an EMBL/GenBank/DDBJ whole genome shotgun (WGS) entry which is preliminary data.</text>
</comment>
<proteinExistence type="predicted"/>
<feature type="compositionally biased region" description="Polar residues" evidence="1">
    <location>
        <begin position="60"/>
        <end position="91"/>
    </location>
</feature>
<feature type="region of interest" description="Disordered" evidence="1">
    <location>
        <begin position="291"/>
        <end position="325"/>
    </location>
</feature>
<evidence type="ECO:0008006" key="4">
    <source>
        <dbReference type="Google" id="ProtNLM"/>
    </source>
</evidence>
<evidence type="ECO:0000313" key="2">
    <source>
        <dbReference type="EMBL" id="MTE03590.1"/>
    </source>
</evidence>
<evidence type="ECO:0000256" key="1">
    <source>
        <dbReference type="SAM" id="MobiDB-lite"/>
    </source>
</evidence>
<organism evidence="2 3">
    <name type="scientific">Lactobacillus johnsonii</name>
    <dbReference type="NCBI Taxonomy" id="33959"/>
    <lineage>
        <taxon>Bacteria</taxon>
        <taxon>Bacillati</taxon>
        <taxon>Bacillota</taxon>
        <taxon>Bacilli</taxon>
        <taxon>Lactobacillales</taxon>
        <taxon>Lactobacillaceae</taxon>
        <taxon>Lactobacillus</taxon>
    </lineage>
</organism>
<feature type="compositionally biased region" description="Basic residues" evidence="1">
    <location>
        <begin position="300"/>
        <end position="312"/>
    </location>
</feature>
<sequence length="443" mass="50004">MSFDYRKDIIKLMNATNDTEESLNQSMIALELITKIYNNSFVDSKTIEKKEIEKQKPKINNSVSSSQQTKDISKPDSQSESSDTTNKSANTLESNSAASNNKSELKPAVLKNKQKFAAKNLPPLPTVKKVNPLPNISNKYRITRKLSGSEAVDDQGNQIQYFTESVTRSMKLEENDIVTLSNNTNANEMRFITNVEHSSIDTNKNTREIAEFGPALIKDHALGLYIQKNLNGEELSKFNPEKARFYFDLTAINTFNLKPNDLVSVAWYKDEPKFIRVRWKYKSIDTDLTKEKTVSDNKKSKGKVKSLLHQKSKKQDSSNNKNTYTPRIDFDLDKKKVTIIVGDKSLTSNLGQVVTAHNGTLKISELTQPANALRTAKESDYVILIQSYIKHGMSQLLINNPNKTYSIAMATNAGQLDIEKALFRAKNKLNVVDNDQISYPMIN</sequence>
<name>A0A9X5ALT3_LACJH</name>
<dbReference type="AlphaFoldDB" id="A0A9X5ALT3"/>